<evidence type="ECO:0000313" key="3">
    <source>
        <dbReference type="WormBase" id="CBG17772"/>
    </source>
</evidence>
<dbReference type="Proteomes" id="UP000008549">
    <property type="component" value="Unassembled WGS sequence"/>
</dbReference>
<reference evidence="1 2" key="1">
    <citation type="journal article" date="2003" name="PLoS Biol.">
        <title>The genome sequence of Caenorhabditis briggsae: a platform for comparative genomics.</title>
        <authorList>
            <person name="Stein L.D."/>
            <person name="Bao Z."/>
            <person name="Blasiar D."/>
            <person name="Blumenthal T."/>
            <person name="Brent M.R."/>
            <person name="Chen N."/>
            <person name="Chinwalla A."/>
            <person name="Clarke L."/>
            <person name="Clee C."/>
            <person name="Coghlan A."/>
            <person name="Coulson A."/>
            <person name="D'Eustachio P."/>
            <person name="Fitch D.H."/>
            <person name="Fulton L.A."/>
            <person name="Fulton R.E."/>
            <person name="Griffiths-Jones S."/>
            <person name="Harris T.W."/>
            <person name="Hillier L.W."/>
            <person name="Kamath R."/>
            <person name="Kuwabara P.E."/>
            <person name="Mardis E.R."/>
            <person name="Marra M.A."/>
            <person name="Miner T.L."/>
            <person name="Minx P."/>
            <person name="Mullikin J.C."/>
            <person name="Plumb R.W."/>
            <person name="Rogers J."/>
            <person name="Schein J.E."/>
            <person name="Sohrmann M."/>
            <person name="Spieth J."/>
            <person name="Stajich J.E."/>
            <person name="Wei C."/>
            <person name="Willey D."/>
            <person name="Wilson R.K."/>
            <person name="Durbin R."/>
            <person name="Waterston R.H."/>
        </authorList>
    </citation>
    <scope>NUCLEOTIDE SEQUENCE [LARGE SCALE GENOMIC DNA]</scope>
    <source>
        <strain evidence="1 2">AF16</strain>
    </source>
</reference>
<dbReference type="RefSeq" id="XP_002631835.2">
    <property type="nucleotide sequence ID" value="XM_002631789.2"/>
</dbReference>
<gene>
    <name evidence="1 3" type="ORF">CBG17772</name>
    <name evidence="1" type="ORF">CBG_17772</name>
</gene>
<dbReference type="InParanoid" id="A8XRR9"/>
<dbReference type="AlphaFoldDB" id="A8XRR9"/>
<sequence length="128" mass="13305">MGLNGNVKDMLTASNAKKGLTLGASIYNNPVGLAHPVNLVKNVVKDVIGPVGKVVIGVIGFFGGFFGGLFGGGGPSIPDILNPVIQRKEAFDKIVSGDIKGGLEQLKNFAGTQEEYKEMIDKFKGGGT</sequence>
<dbReference type="KEGG" id="cbr:CBG_17772"/>
<dbReference type="WormBase" id="CBG17772">
    <property type="protein sequence ID" value="CBP32154"/>
    <property type="gene ID" value="WBGene00037314"/>
</dbReference>
<protein>
    <submittedName>
        <fullName evidence="1">Protein CBG17772</fullName>
    </submittedName>
</protein>
<accession>A8XRR9</accession>
<reference evidence="1 2" key="2">
    <citation type="journal article" date="2011" name="PLoS Genet.">
        <title>Caenorhabditis briggsae recombinant inbred line genotypes reveal inter-strain incompatibility and the evolution of recombination.</title>
        <authorList>
            <person name="Ross J.A."/>
            <person name="Koboldt D.C."/>
            <person name="Staisch J.E."/>
            <person name="Chamberlin H.M."/>
            <person name="Gupta B.P."/>
            <person name="Miller R.D."/>
            <person name="Baird S.E."/>
            <person name="Haag E.S."/>
        </authorList>
    </citation>
    <scope>NUCLEOTIDE SEQUENCE [LARGE SCALE GENOMIC DNA]</scope>
    <source>
        <strain evidence="1 2">AF16</strain>
    </source>
</reference>
<dbReference type="GeneID" id="8573835"/>
<keyword evidence="2" id="KW-1185">Reference proteome</keyword>
<dbReference type="EMBL" id="HE601475">
    <property type="protein sequence ID" value="CAP35344.2"/>
    <property type="molecule type" value="Genomic_DNA"/>
</dbReference>
<dbReference type="CTD" id="8573835"/>
<evidence type="ECO:0000313" key="2">
    <source>
        <dbReference type="Proteomes" id="UP000008549"/>
    </source>
</evidence>
<organism evidence="1 2">
    <name type="scientific">Caenorhabditis briggsae</name>
    <dbReference type="NCBI Taxonomy" id="6238"/>
    <lineage>
        <taxon>Eukaryota</taxon>
        <taxon>Metazoa</taxon>
        <taxon>Ecdysozoa</taxon>
        <taxon>Nematoda</taxon>
        <taxon>Chromadorea</taxon>
        <taxon>Rhabditida</taxon>
        <taxon>Rhabditina</taxon>
        <taxon>Rhabditomorpha</taxon>
        <taxon>Rhabditoidea</taxon>
        <taxon>Rhabditidae</taxon>
        <taxon>Peloderinae</taxon>
        <taxon>Caenorhabditis</taxon>
    </lineage>
</organism>
<proteinExistence type="predicted"/>
<evidence type="ECO:0000313" key="1">
    <source>
        <dbReference type="EMBL" id="CAP35344.2"/>
    </source>
</evidence>
<dbReference type="HOGENOM" id="CLU_1961536_0_0_1"/>
<name>A8XRR9_CAEBR</name>